<dbReference type="Proteomes" id="UP000571017">
    <property type="component" value="Unassembled WGS sequence"/>
</dbReference>
<feature type="transmembrane region" description="Helical" evidence="8">
    <location>
        <begin position="346"/>
        <end position="363"/>
    </location>
</feature>
<dbReference type="EMBL" id="JACEFG010000001">
    <property type="protein sequence ID" value="MBA2173745.1"/>
    <property type="molecule type" value="Genomic_DNA"/>
</dbReference>
<keyword evidence="11" id="KW-1185">Reference proteome</keyword>
<feature type="transmembrane region" description="Helical" evidence="8">
    <location>
        <begin position="305"/>
        <end position="326"/>
    </location>
</feature>
<evidence type="ECO:0000256" key="9">
    <source>
        <dbReference type="PIRNR" id="PIRNR002869"/>
    </source>
</evidence>
<keyword evidence="2 8" id="KW-1003">Cell membrane</keyword>
<feature type="transmembrane region" description="Helical" evidence="8">
    <location>
        <begin position="154"/>
        <end position="172"/>
    </location>
</feature>
<keyword evidence="5 8" id="KW-0573">Peptidoglycan synthesis</keyword>
<evidence type="ECO:0000256" key="4">
    <source>
        <dbReference type="ARBA" id="ARBA00022960"/>
    </source>
</evidence>
<evidence type="ECO:0000256" key="3">
    <source>
        <dbReference type="ARBA" id="ARBA00022692"/>
    </source>
</evidence>
<reference evidence="10 11" key="1">
    <citation type="journal article" date="2004" name="Extremophiles">
        <title>Halobacillus locisalis sp. nov., a halophilic bacterium isolated from a marine solar saltern of the Yellow Sea in Korea.</title>
        <authorList>
            <person name="Yoon J.H."/>
            <person name="Kang K.H."/>
            <person name="Oh T.K."/>
            <person name="Park Y.H."/>
        </authorList>
    </citation>
    <scope>NUCLEOTIDE SEQUENCE [LARGE SCALE GENOMIC DNA]</scope>
    <source>
        <strain evidence="10 11">KCTC 3788</strain>
    </source>
</reference>
<evidence type="ECO:0000256" key="1">
    <source>
        <dbReference type="ARBA" id="ARBA00004651"/>
    </source>
</evidence>
<dbReference type="InterPro" id="IPR004268">
    <property type="entry name" value="MurJ"/>
</dbReference>
<keyword evidence="8 9" id="KW-0813">Transport</keyword>
<comment type="pathway">
    <text evidence="8">Cell wall biogenesis; peptidoglycan biosynthesis.</text>
</comment>
<dbReference type="PIRSF" id="PIRSF002869">
    <property type="entry name" value="MviN"/>
    <property type="match status" value="1"/>
</dbReference>
<evidence type="ECO:0000256" key="5">
    <source>
        <dbReference type="ARBA" id="ARBA00022984"/>
    </source>
</evidence>
<evidence type="ECO:0000256" key="6">
    <source>
        <dbReference type="ARBA" id="ARBA00022989"/>
    </source>
</evidence>
<dbReference type="GO" id="GO:0005886">
    <property type="term" value="C:plasma membrane"/>
    <property type="evidence" value="ECO:0007669"/>
    <property type="project" value="UniProtKB-SubCell"/>
</dbReference>
<dbReference type="GO" id="GO:0015648">
    <property type="term" value="F:lipid-linked peptidoglycan transporter activity"/>
    <property type="evidence" value="ECO:0007669"/>
    <property type="project" value="UniProtKB-UniRule"/>
</dbReference>
<evidence type="ECO:0000256" key="2">
    <source>
        <dbReference type="ARBA" id="ARBA00022475"/>
    </source>
</evidence>
<keyword evidence="8 9" id="KW-0961">Cell wall biogenesis/degradation</keyword>
<name>A0A838CPR7_9BACI</name>
<dbReference type="HAMAP" id="MF_02078">
    <property type="entry name" value="MurJ_MviN"/>
    <property type="match status" value="1"/>
</dbReference>
<feature type="transmembrane region" description="Helical" evidence="8">
    <location>
        <begin position="122"/>
        <end position="142"/>
    </location>
</feature>
<comment type="similarity">
    <text evidence="8 9">Belongs to the MurJ/MviN family.</text>
</comment>
<dbReference type="AlphaFoldDB" id="A0A838CPR7"/>
<evidence type="ECO:0000313" key="10">
    <source>
        <dbReference type="EMBL" id="MBA2173745.1"/>
    </source>
</evidence>
<keyword evidence="6 8" id="KW-1133">Transmembrane helix</keyword>
<dbReference type="PANTHER" id="PTHR47019">
    <property type="entry name" value="LIPID II FLIPPASE MURJ"/>
    <property type="match status" value="1"/>
</dbReference>
<evidence type="ECO:0000256" key="8">
    <source>
        <dbReference type="HAMAP-Rule" id="MF_02078"/>
    </source>
</evidence>
<dbReference type="CDD" id="cd13123">
    <property type="entry name" value="MATE_MurJ_like"/>
    <property type="match status" value="1"/>
</dbReference>
<keyword evidence="4 8" id="KW-0133">Cell shape</keyword>
<feature type="transmembrane region" description="Helical" evidence="8">
    <location>
        <begin position="223"/>
        <end position="242"/>
    </location>
</feature>
<comment type="function">
    <text evidence="8 9">Involved in peptidoglycan biosynthesis. Transports lipid-linked peptidoglycan precursors from the inner to the outer leaflet of the cytoplasmic membrane.</text>
</comment>
<comment type="caution">
    <text evidence="10">The sequence shown here is derived from an EMBL/GenBank/DDBJ whole genome shotgun (WGS) entry which is preliminary data.</text>
</comment>
<gene>
    <name evidence="8 10" type="primary">murJ</name>
    <name evidence="10" type="ORF">H0266_02420</name>
</gene>
<accession>A0A838CPR7</accession>
<feature type="transmembrane region" description="Helical" evidence="8">
    <location>
        <begin position="400"/>
        <end position="420"/>
    </location>
</feature>
<dbReference type="UniPathway" id="UPA00219"/>
<feature type="transmembrane region" description="Helical" evidence="8">
    <location>
        <begin position="178"/>
        <end position="202"/>
    </location>
</feature>
<comment type="subcellular location">
    <subcellularLocation>
        <location evidence="1 8">Cell membrane</location>
        <topology evidence="1 8">Multi-pass membrane protein</topology>
    </subcellularLocation>
</comment>
<keyword evidence="3 8" id="KW-0812">Transmembrane</keyword>
<dbReference type="PANTHER" id="PTHR47019:SF1">
    <property type="entry name" value="LIPID II FLIPPASE MURJ"/>
    <property type="match status" value="1"/>
</dbReference>
<protein>
    <recommendedName>
        <fullName evidence="8">Probable lipid II flippase MurJ</fullName>
    </recommendedName>
</protein>
<evidence type="ECO:0000256" key="7">
    <source>
        <dbReference type="ARBA" id="ARBA00023136"/>
    </source>
</evidence>
<proteinExistence type="inferred from homology"/>
<dbReference type="InterPro" id="IPR051050">
    <property type="entry name" value="Lipid_II_flippase_MurJ/MviN"/>
</dbReference>
<evidence type="ECO:0000313" key="11">
    <source>
        <dbReference type="Proteomes" id="UP000571017"/>
    </source>
</evidence>
<dbReference type="PRINTS" id="PR01806">
    <property type="entry name" value="VIRFACTRMVIN"/>
</dbReference>
<dbReference type="GO" id="GO:0071555">
    <property type="term" value="P:cell wall organization"/>
    <property type="evidence" value="ECO:0007669"/>
    <property type="project" value="UniProtKB-UniRule"/>
</dbReference>
<feature type="transmembrane region" description="Helical" evidence="8">
    <location>
        <begin position="375"/>
        <end position="394"/>
    </location>
</feature>
<dbReference type="GO" id="GO:0008360">
    <property type="term" value="P:regulation of cell shape"/>
    <property type="evidence" value="ECO:0007669"/>
    <property type="project" value="UniProtKB-UniRule"/>
</dbReference>
<dbReference type="Pfam" id="PF03023">
    <property type="entry name" value="MurJ"/>
    <property type="match status" value="1"/>
</dbReference>
<sequence length="505" mass="55779">MKKAVVTLMVLTILSKVFGFLRDVTLSYFYGASGVSDAYIIAITIPTVIFGLIAAGISTGYIPMYSRIEEEEGDLRAKQFTNQLISVLILASTFVLVLGWVFTEPLVRVFAKGFEGDILQLAITFTRWSLFGIYFTILIRILSAYLNYHKQFAVPNLIGIPMSLVVILSIYISFVFDFAVLLAAGYVVGLAVQLVMLTLYAYKHHFRYRWQLDFRNQYMKQMLIIAIPVIIGTAATQLNRLVDRTLASDVTVGGVSAMNYAQSLNGIIHGVFVVSITTVMYPMITKMATKQDMNGMKKALNQSMVSVIMLVVPATIGAMIFAKPIVELLFNRGAFGEDAVNLTTSAYFYYSLGMVAIGLRVVLSQAFYAQQDTKTPMINTAIAMVVNILLSFILVRSLGIGGIALATTIAAFFTTFLLLIRLRQKVGKLRLRGVMKSTIKIVIASSIMGVVSFLFYSRITSVLGLNLALIVTVLLAALLYAFLLIVFKVEEVKALTDKLGTLRIR</sequence>
<dbReference type="NCBIfam" id="TIGR01695">
    <property type="entry name" value="murJ_mviN"/>
    <property type="match status" value="1"/>
</dbReference>
<keyword evidence="7 8" id="KW-0472">Membrane</keyword>
<organism evidence="10 11">
    <name type="scientific">Halobacillus locisalis</name>
    <dbReference type="NCBI Taxonomy" id="220753"/>
    <lineage>
        <taxon>Bacteria</taxon>
        <taxon>Bacillati</taxon>
        <taxon>Bacillota</taxon>
        <taxon>Bacilli</taxon>
        <taxon>Bacillales</taxon>
        <taxon>Bacillaceae</taxon>
        <taxon>Halobacillus</taxon>
    </lineage>
</organism>
<feature type="transmembrane region" description="Helical" evidence="8">
    <location>
        <begin position="441"/>
        <end position="459"/>
    </location>
</feature>
<feature type="transmembrane region" description="Helical" evidence="8">
    <location>
        <begin position="465"/>
        <end position="487"/>
    </location>
</feature>
<dbReference type="GO" id="GO:0009252">
    <property type="term" value="P:peptidoglycan biosynthetic process"/>
    <property type="evidence" value="ECO:0007669"/>
    <property type="project" value="UniProtKB-UniRule"/>
</dbReference>
<feature type="transmembrane region" description="Helical" evidence="8">
    <location>
        <begin position="38"/>
        <end position="63"/>
    </location>
</feature>
<dbReference type="GO" id="GO:0034204">
    <property type="term" value="P:lipid translocation"/>
    <property type="evidence" value="ECO:0007669"/>
    <property type="project" value="TreeGrafter"/>
</dbReference>
<feature type="transmembrane region" description="Helical" evidence="8">
    <location>
        <begin position="84"/>
        <end position="102"/>
    </location>
</feature>
<feature type="transmembrane region" description="Helical" evidence="8">
    <location>
        <begin position="262"/>
        <end position="284"/>
    </location>
</feature>